<reference evidence="3 4" key="1">
    <citation type="journal article" date="2009" name="Appl. Environ. Microbiol.">
        <title>Three genomes from the phylum Acidobacteria provide insight into the lifestyles of these microorganisms in soils.</title>
        <authorList>
            <person name="Ward N.L."/>
            <person name="Challacombe J.F."/>
            <person name="Janssen P.H."/>
            <person name="Henrissat B."/>
            <person name="Coutinho P.M."/>
            <person name="Wu M."/>
            <person name="Xie G."/>
            <person name="Haft D.H."/>
            <person name="Sait M."/>
            <person name="Badger J."/>
            <person name="Barabote R.D."/>
            <person name="Bradley B."/>
            <person name="Brettin T.S."/>
            <person name="Brinkac L.M."/>
            <person name="Bruce D."/>
            <person name="Creasy T."/>
            <person name="Daugherty S.C."/>
            <person name="Davidsen T.M."/>
            <person name="DeBoy R.T."/>
            <person name="Detter J.C."/>
            <person name="Dodson R.J."/>
            <person name="Durkin A.S."/>
            <person name="Ganapathy A."/>
            <person name="Gwinn-Giglio M."/>
            <person name="Han C.S."/>
            <person name="Khouri H."/>
            <person name="Kiss H."/>
            <person name="Kothari S.P."/>
            <person name="Madupu R."/>
            <person name="Nelson K.E."/>
            <person name="Nelson W.C."/>
            <person name="Paulsen I."/>
            <person name="Penn K."/>
            <person name="Ren Q."/>
            <person name="Rosovitz M.J."/>
            <person name="Selengut J.D."/>
            <person name="Shrivastava S."/>
            <person name="Sullivan S.A."/>
            <person name="Tapia R."/>
            <person name="Thompson L.S."/>
            <person name="Watkins K.L."/>
            <person name="Yang Q."/>
            <person name="Yu C."/>
            <person name="Zafar N."/>
            <person name="Zhou L."/>
            <person name="Kuske C.R."/>
        </authorList>
    </citation>
    <scope>NUCLEOTIDE SEQUENCE [LARGE SCALE GENOMIC DNA]</scope>
    <source>
        <strain evidence="3 4">Ellin345</strain>
    </source>
</reference>
<gene>
    <name evidence="3" type="ordered locus">Acid345_3489</name>
</gene>
<dbReference type="InterPro" id="IPR054331">
    <property type="entry name" value="LiaF_TM"/>
</dbReference>
<feature type="transmembrane region" description="Helical" evidence="1">
    <location>
        <begin position="12"/>
        <end position="32"/>
    </location>
</feature>
<name>Q1IKW0_KORVE</name>
<feature type="transmembrane region" description="Helical" evidence="1">
    <location>
        <begin position="38"/>
        <end position="55"/>
    </location>
</feature>
<keyword evidence="1" id="KW-0472">Membrane</keyword>
<protein>
    <submittedName>
        <fullName evidence="3">Transmembrane protein</fullName>
    </submittedName>
</protein>
<dbReference type="EMBL" id="CP000360">
    <property type="protein sequence ID" value="ABF42490.1"/>
    <property type="molecule type" value="Genomic_DNA"/>
</dbReference>
<dbReference type="HOGENOM" id="CLU_075538_0_1_0"/>
<dbReference type="RefSeq" id="WP_011524289.1">
    <property type="nucleotide sequence ID" value="NC_008009.1"/>
</dbReference>
<dbReference type="KEGG" id="aba:Acid345_3489"/>
<feature type="transmembrane region" description="Helical" evidence="1">
    <location>
        <begin position="90"/>
        <end position="109"/>
    </location>
</feature>
<feature type="transmembrane region" description="Helical" evidence="1">
    <location>
        <begin position="64"/>
        <end position="84"/>
    </location>
</feature>
<dbReference type="STRING" id="204669.Acid345_3489"/>
<sequence>MTSCRRGPKGGIFTGVAIVAIGIFLLLAQLGYLNFHEIWRFWPGLFIIVGLGKVFEATNPGQRVWGGILGLIGVLLLLHYFANFKYGIDQLWPLFVIGGGLSLLFQSYWRGTGGVDSPPPPGDGSLNSVNIFGGTDRKVRDRNFRGGTVFACFGGFQLDLTQADMEGDTAVIEATAVFGGGEIRVPPTWNVIVEGTGIFGGYEDSTVHLPSDGKPAKNLYVRGAAIFGGVEVKN</sequence>
<evidence type="ECO:0000313" key="4">
    <source>
        <dbReference type="Proteomes" id="UP000002432"/>
    </source>
</evidence>
<dbReference type="PANTHER" id="PTHR40763">
    <property type="entry name" value="MEMBRANE PROTEIN-RELATED"/>
    <property type="match status" value="1"/>
</dbReference>
<organism evidence="3 4">
    <name type="scientific">Koribacter versatilis (strain Ellin345)</name>
    <dbReference type="NCBI Taxonomy" id="204669"/>
    <lineage>
        <taxon>Bacteria</taxon>
        <taxon>Pseudomonadati</taxon>
        <taxon>Acidobacteriota</taxon>
        <taxon>Terriglobia</taxon>
        <taxon>Terriglobales</taxon>
        <taxon>Candidatus Korobacteraceae</taxon>
        <taxon>Candidatus Korobacter</taxon>
    </lineage>
</organism>
<proteinExistence type="predicted"/>
<keyword evidence="1 3" id="KW-0812">Transmembrane</keyword>
<dbReference type="Pfam" id="PF22570">
    <property type="entry name" value="LiaF-TM"/>
    <property type="match status" value="1"/>
</dbReference>
<dbReference type="OrthoDB" id="129627at2"/>
<keyword evidence="4" id="KW-1185">Reference proteome</keyword>
<feature type="domain" description="LiaF transmembrane" evidence="2">
    <location>
        <begin position="13"/>
        <end position="108"/>
    </location>
</feature>
<dbReference type="PANTHER" id="PTHR40763:SF5">
    <property type="entry name" value="MEMBRANE PROTEIN"/>
    <property type="match status" value="1"/>
</dbReference>
<evidence type="ECO:0000259" key="2">
    <source>
        <dbReference type="Pfam" id="PF22570"/>
    </source>
</evidence>
<evidence type="ECO:0000256" key="1">
    <source>
        <dbReference type="SAM" id="Phobius"/>
    </source>
</evidence>
<accession>Q1IKW0</accession>
<dbReference type="eggNOG" id="COG4758">
    <property type="taxonomic scope" value="Bacteria"/>
</dbReference>
<evidence type="ECO:0000313" key="3">
    <source>
        <dbReference type="EMBL" id="ABF42490.1"/>
    </source>
</evidence>
<dbReference type="AlphaFoldDB" id="Q1IKW0"/>
<dbReference type="Proteomes" id="UP000002432">
    <property type="component" value="Chromosome"/>
</dbReference>
<keyword evidence="1" id="KW-1133">Transmembrane helix</keyword>
<dbReference type="EnsemblBacteria" id="ABF42490">
    <property type="protein sequence ID" value="ABF42490"/>
    <property type="gene ID" value="Acid345_3489"/>
</dbReference>